<organism evidence="1">
    <name type="scientific">Anguilla anguilla</name>
    <name type="common">European freshwater eel</name>
    <name type="synonym">Muraena anguilla</name>
    <dbReference type="NCBI Taxonomy" id="7936"/>
    <lineage>
        <taxon>Eukaryota</taxon>
        <taxon>Metazoa</taxon>
        <taxon>Chordata</taxon>
        <taxon>Craniata</taxon>
        <taxon>Vertebrata</taxon>
        <taxon>Euteleostomi</taxon>
        <taxon>Actinopterygii</taxon>
        <taxon>Neopterygii</taxon>
        <taxon>Teleostei</taxon>
        <taxon>Anguilliformes</taxon>
        <taxon>Anguillidae</taxon>
        <taxon>Anguilla</taxon>
    </lineage>
</organism>
<dbReference type="EMBL" id="GBXM01104384">
    <property type="protein sequence ID" value="JAH04193.1"/>
    <property type="molecule type" value="Transcribed_RNA"/>
</dbReference>
<reference evidence="1" key="1">
    <citation type="submission" date="2014-11" db="EMBL/GenBank/DDBJ databases">
        <authorList>
            <person name="Amaro Gonzalez C."/>
        </authorList>
    </citation>
    <scope>NUCLEOTIDE SEQUENCE</scope>
</reference>
<protein>
    <submittedName>
        <fullName evidence="1">Uncharacterized protein</fullName>
    </submittedName>
</protein>
<accession>A0A0E9QW57</accession>
<name>A0A0E9QW57_ANGAN</name>
<sequence>MTASHYFSSASCHVSFDIVTSKKPSIITRSRWLARIL</sequence>
<dbReference type="EMBL" id="GBXM01087885">
    <property type="protein sequence ID" value="JAH20692.1"/>
    <property type="molecule type" value="Transcribed_RNA"/>
</dbReference>
<evidence type="ECO:0000313" key="1">
    <source>
        <dbReference type="EMBL" id="JAH20692.1"/>
    </source>
</evidence>
<dbReference type="AlphaFoldDB" id="A0A0E9QW57"/>
<proteinExistence type="predicted"/>
<reference evidence="1" key="2">
    <citation type="journal article" date="2015" name="Fish Shellfish Immunol.">
        <title>Early steps in the European eel (Anguilla anguilla)-Vibrio vulnificus interaction in the gills: Role of the RtxA13 toxin.</title>
        <authorList>
            <person name="Callol A."/>
            <person name="Pajuelo D."/>
            <person name="Ebbesson L."/>
            <person name="Teles M."/>
            <person name="MacKenzie S."/>
            <person name="Amaro C."/>
        </authorList>
    </citation>
    <scope>NUCLEOTIDE SEQUENCE</scope>
</reference>